<evidence type="ECO:0000313" key="1">
    <source>
        <dbReference type="EMBL" id="ADJ16923.1"/>
    </source>
</evidence>
<proteinExistence type="predicted"/>
<dbReference type="EMBL" id="CP002064">
    <property type="protein sequence ID" value="ADJ16923.1"/>
    <property type="molecule type" value="Genomic_DNA"/>
</dbReference>
<geneLocation type="plasmid" evidence="1 3">
    <name>2</name>
</geneLocation>
<evidence type="ECO:0000313" key="3">
    <source>
        <dbReference type="Proteomes" id="UP000000390"/>
    </source>
</evidence>
<evidence type="ECO:0000313" key="2">
    <source>
        <dbReference type="EMBL" id="ELY38640.1"/>
    </source>
</evidence>
<organism evidence="1 3">
    <name type="scientific">Halalkalicoccus jeotgali (strain DSM 18796 / CECT 7217 / JCM 14584 / KCTC 4019 / B3)</name>
    <dbReference type="NCBI Taxonomy" id="795797"/>
    <lineage>
        <taxon>Archaea</taxon>
        <taxon>Methanobacteriati</taxon>
        <taxon>Methanobacteriota</taxon>
        <taxon>Stenosarchaea group</taxon>
        <taxon>Halobacteria</taxon>
        <taxon>Halobacteriales</taxon>
        <taxon>Halococcaceae</taxon>
        <taxon>Halalkalicoccus</taxon>
    </lineage>
</organism>
<keyword evidence="1" id="KW-0614">Plasmid</keyword>
<dbReference type="AlphaFoldDB" id="D8JC16"/>
<dbReference type="eggNOG" id="arCOG01248">
    <property type="taxonomic scope" value="Archaea"/>
</dbReference>
<name>D8JC16_HALJB</name>
<dbReference type="GeneID" id="9421370"/>
<dbReference type="RefSeq" id="WP_008415503.1">
    <property type="nucleotide sequence ID" value="NC_014299.1"/>
</dbReference>
<dbReference type="KEGG" id="hje:HacjB3_17903"/>
<dbReference type="EMBL" id="AOHV01000020">
    <property type="protein sequence ID" value="ELY38640.1"/>
    <property type="molecule type" value="Genomic_DNA"/>
</dbReference>
<protein>
    <submittedName>
        <fullName evidence="1">Uncharacterized protein</fullName>
    </submittedName>
</protein>
<accession>D8JC16</accession>
<reference evidence="1 3" key="1">
    <citation type="journal article" date="2010" name="J. Bacteriol.">
        <title>Complete genome sequence of Halalkalicoccus jeotgali B3(T), an extremely halophilic archaeon.</title>
        <authorList>
            <person name="Roh S.W."/>
            <person name="Nam Y.D."/>
            <person name="Nam S.H."/>
            <person name="Choi S.H."/>
            <person name="Park H.S."/>
            <person name="Bae J.W."/>
        </authorList>
    </citation>
    <scope>NUCLEOTIDE SEQUENCE [LARGE SCALE GENOMIC DNA]</scope>
    <source>
        <strain evidence="1">B3</strain>
        <strain evidence="3">DSM 18796 / CECT 7217 / JCM 14584 / KCTC 4019 / B3</strain>
        <plasmid evidence="3">2</plasmid>
    </source>
</reference>
<reference evidence="2 4" key="2">
    <citation type="journal article" date="2014" name="PLoS Genet.">
        <title>Phylogenetically driven sequencing of extremely halophilic archaea reveals strategies for static and dynamic osmo-response.</title>
        <authorList>
            <person name="Becker E.A."/>
            <person name="Seitzer P.M."/>
            <person name="Tritt A."/>
            <person name="Larsen D."/>
            <person name="Krusor M."/>
            <person name="Yao A.I."/>
            <person name="Wu D."/>
            <person name="Madern D."/>
            <person name="Eisen J.A."/>
            <person name="Darling A.E."/>
            <person name="Facciotti M.T."/>
        </authorList>
    </citation>
    <scope>NUCLEOTIDE SEQUENCE [LARGE SCALE GENOMIC DNA]</scope>
    <source>
        <strain evidence="2">B3</strain>
        <strain evidence="4">DSM 18796 / CECT 7217 / JCM 14584 / KCTC 4019 / B3</strain>
    </source>
</reference>
<dbReference type="HOGENOM" id="CLU_2802077_0_0_2"/>
<sequence>MPEQSALQQSQQQFWAPEQRTQILDYVNKRAHDAIDEKGSMLTVKHEIALSSPSSHSLECVHPKFPL</sequence>
<keyword evidence="4" id="KW-1185">Reference proteome</keyword>
<dbReference type="Proteomes" id="UP000011645">
    <property type="component" value="Unassembled WGS sequence"/>
</dbReference>
<evidence type="ECO:0000313" key="4">
    <source>
        <dbReference type="Proteomes" id="UP000011645"/>
    </source>
</evidence>
<gene>
    <name evidence="1" type="ordered locus">HacjB3_17903</name>
    <name evidence="2" type="ORF">C497_06859</name>
</gene>
<dbReference type="PATRIC" id="fig|795797.18.peg.3492"/>
<dbReference type="Proteomes" id="UP000000390">
    <property type="component" value="Plasmid 2"/>
</dbReference>